<name>A0ABS9U7L0_9BACL</name>
<accession>A0ABS9U7L0</accession>
<evidence type="ECO:0000313" key="2">
    <source>
        <dbReference type="Proteomes" id="UP001316087"/>
    </source>
</evidence>
<dbReference type="RefSeq" id="WP_241367353.1">
    <property type="nucleotide sequence ID" value="NZ_JAKZFC010000001.1"/>
</dbReference>
<protein>
    <submittedName>
        <fullName evidence="1">Motility protein</fullName>
    </submittedName>
</protein>
<dbReference type="Proteomes" id="UP001316087">
    <property type="component" value="Unassembled WGS sequence"/>
</dbReference>
<keyword evidence="2" id="KW-1185">Reference proteome</keyword>
<dbReference type="EMBL" id="JAKZFC010000001">
    <property type="protein sequence ID" value="MCH7320330.1"/>
    <property type="molecule type" value="Genomic_DNA"/>
</dbReference>
<gene>
    <name evidence="1" type="ORF">LZ480_00400</name>
</gene>
<comment type="caution">
    <text evidence="1">The sequence shown here is derived from an EMBL/GenBank/DDBJ whole genome shotgun (WGS) entry which is preliminary data.</text>
</comment>
<sequence length="62" mass="6738">MDINMMMTSQLASLQQTLQMSILDKAMTTGAAGVIEMMEDIPQQQAAPASHPYKGQVIDVQV</sequence>
<reference evidence="1 2" key="1">
    <citation type="submission" date="2022-03" db="EMBL/GenBank/DDBJ databases">
        <authorList>
            <person name="Jo J.-H."/>
            <person name="Im W.-T."/>
        </authorList>
    </citation>
    <scope>NUCLEOTIDE SEQUENCE [LARGE SCALE GENOMIC DNA]</scope>
    <source>
        <strain evidence="1 2">MA9</strain>
    </source>
</reference>
<evidence type="ECO:0000313" key="1">
    <source>
        <dbReference type="EMBL" id="MCH7320330.1"/>
    </source>
</evidence>
<proteinExistence type="predicted"/>
<organism evidence="1 2">
    <name type="scientific">Solibacillus palustris</name>
    <dbReference type="NCBI Taxonomy" id="2908203"/>
    <lineage>
        <taxon>Bacteria</taxon>
        <taxon>Bacillati</taxon>
        <taxon>Bacillota</taxon>
        <taxon>Bacilli</taxon>
        <taxon>Bacillales</taxon>
        <taxon>Caryophanaceae</taxon>
        <taxon>Solibacillus</taxon>
    </lineage>
</organism>